<proteinExistence type="predicted"/>
<accession>A0A367V889</accession>
<dbReference type="RefSeq" id="WP_062955493.1">
    <property type="nucleotide sequence ID" value="NZ_JPWB01000005.1"/>
</dbReference>
<keyword evidence="1" id="KW-0238">DNA-binding</keyword>
<evidence type="ECO:0000313" key="2">
    <source>
        <dbReference type="EMBL" id="RCK21407.1"/>
    </source>
</evidence>
<evidence type="ECO:0000256" key="1">
    <source>
        <dbReference type="ARBA" id="ARBA00023125"/>
    </source>
</evidence>
<dbReference type="GO" id="GO:0005829">
    <property type="term" value="C:cytosol"/>
    <property type="evidence" value="ECO:0007669"/>
    <property type="project" value="TreeGrafter"/>
</dbReference>
<dbReference type="Pfam" id="PF02082">
    <property type="entry name" value="Rrf2"/>
    <property type="match status" value="1"/>
</dbReference>
<dbReference type="InterPro" id="IPR036388">
    <property type="entry name" value="WH-like_DNA-bd_sf"/>
</dbReference>
<dbReference type="Gene3D" id="1.10.10.10">
    <property type="entry name" value="Winged helix-like DNA-binding domain superfamily/Winged helix DNA-binding domain"/>
    <property type="match status" value="1"/>
</dbReference>
<protein>
    <recommendedName>
        <fullName evidence="4">Rrf2 family transcriptional regulator</fullName>
    </recommendedName>
</protein>
<dbReference type="EMBL" id="JPWB01000005">
    <property type="protein sequence ID" value="RCK21407.1"/>
    <property type="molecule type" value="Genomic_DNA"/>
</dbReference>
<dbReference type="PROSITE" id="PS51197">
    <property type="entry name" value="HTH_RRF2_2"/>
    <property type="match status" value="1"/>
</dbReference>
<organism evidence="2 3">
    <name type="scientific">Thalassospira profundimaris</name>
    <dbReference type="NCBI Taxonomy" id="502049"/>
    <lineage>
        <taxon>Bacteria</taxon>
        <taxon>Pseudomonadati</taxon>
        <taxon>Pseudomonadota</taxon>
        <taxon>Alphaproteobacteria</taxon>
        <taxon>Rhodospirillales</taxon>
        <taxon>Thalassospiraceae</taxon>
        <taxon>Thalassospira</taxon>
    </lineage>
</organism>
<dbReference type="Proteomes" id="UP000253061">
    <property type="component" value="Unassembled WGS sequence"/>
</dbReference>
<evidence type="ECO:0000313" key="3">
    <source>
        <dbReference type="Proteomes" id="UP000253061"/>
    </source>
</evidence>
<dbReference type="PROSITE" id="PS01332">
    <property type="entry name" value="HTH_RRF2_1"/>
    <property type="match status" value="1"/>
</dbReference>
<reference evidence="2 3" key="1">
    <citation type="submission" date="2014-07" db="EMBL/GenBank/DDBJ databases">
        <title>Draft genome sequence of Thalassospira profundimaris R8-17.</title>
        <authorList>
            <person name="Lai Q."/>
            <person name="Shao Z."/>
        </authorList>
    </citation>
    <scope>NUCLEOTIDE SEQUENCE [LARGE SCALE GENOMIC DNA]</scope>
    <source>
        <strain evidence="2 3">R8-17</strain>
    </source>
</reference>
<dbReference type="GO" id="GO:0003677">
    <property type="term" value="F:DNA binding"/>
    <property type="evidence" value="ECO:0007669"/>
    <property type="project" value="UniProtKB-KW"/>
</dbReference>
<dbReference type="PANTHER" id="PTHR33221:SF4">
    <property type="entry name" value="HTH-TYPE TRANSCRIPTIONAL REPRESSOR NSRR"/>
    <property type="match status" value="1"/>
</dbReference>
<dbReference type="InterPro" id="IPR030489">
    <property type="entry name" value="TR_Rrf2-type_CS"/>
</dbReference>
<comment type="caution">
    <text evidence="2">The sequence shown here is derived from an EMBL/GenBank/DDBJ whole genome shotgun (WGS) entry which is preliminary data.</text>
</comment>
<dbReference type="InterPro" id="IPR036390">
    <property type="entry name" value="WH_DNA-bd_sf"/>
</dbReference>
<dbReference type="AlphaFoldDB" id="A0A367V889"/>
<evidence type="ECO:0008006" key="4">
    <source>
        <dbReference type="Google" id="ProtNLM"/>
    </source>
</evidence>
<dbReference type="PANTHER" id="PTHR33221">
    <property type="entry name" value="WINGED HELIX-TURN-HELIX TRANSCRIPTIONAL REGULATOR, RRF2 FAMILY"/>
    <property type="match status" value="1"/>
</dbReference>
<dbReference type="NCBIfam" id="TIGR00738">
    <property type="entry name" value="rrf2_super"/>
    <property type="match status" value="1"/>
</dbReference>
<name>A0A367V889_9PROT</name>
<dbReference type="SUPFAM" id="SSF46785">
    <property type="entry name" value="Winged helix' DNA-binding domain"/>
    <property type="match status" value="1"/>
</dbReference>
<sequence length="147" mass="16389">MQLNRFTDYALRVMMHLAAANGRLMSTREIADLHGAKYNHLAKVTQWLANEGYIETIRGRSGGIALAKQPDQICIGTLVRKLESQTALVECMREDRGNCRLSVACGLAVVLKDAEESFFRTLDQVTLADVLKRQSGMFDLLISMNAK</sequence>
<gene>
    <name evidence="2" type="ORF">TH6_12370</name>
</gene>
<dbReference type="InterPro" id="IPR000944">
    <property type="entry name" value="Tscrpt_reg_Rrf2"/>
</dbReference>
<dbReference type="GO" id="GO:0003700">
    <property type="term" value="F:DNA-binding transcription factor activity"/>
    <property type="evidence" value="ECO:0007669"/>
    <property type="project" value="TreeGrafter"/>
</dbReference>